<dbReference type="InterPro" id="IPR002347">
    <property type="entry name" value="SDR_fam"/>
</dbReference>
<dbReference type="PANTHER" id="PTHR43391">
    <property type="entry name" value="RETINOL DEHYDROGENASE-RELATED"/>
    <property type="match status" value="1"/>
</dbReference>
<evidence type="ECO:0000256" key="3">
    <source>
        <dbReference type="RuleBase" id="RU000363"/>
    </source>
</evidence>
<feature type="domain" description="Ketoreductase" evidence="4">
    <location>
        <begin position="7"/>
        <end position="194"/>
    </location>
</feature>
<gene>
    <name evidence="5" type="ORF">HCN50_12435</name>
</gene>
<accession>A0A7Y4H3P7</accession>
<keyword evidence="2" id="KW-0560">Oxidoreductase</keyword>
<dbReference type="InterPro" id="IPR020904">
    <property type="entry name" value="Sc_DH/Rdtase_CS"/>
</dbReference>
<dbReference type="GO" id="GO:0016491">
    <property type="term" value="F:oxidoreductase activity"/>
    <property type="evidence" value="ECO:0007669"/>
    <property type="project" value="UniProtKB-KW"/>
</dbReference>
<dbReference type="RefSeq" id="WP_171709904.1">
    <property type="nucleotide sequence ID" value="NZ_JAAVLW010000003.1"/>
</dbReference>
<dbReference type="SUPFAM" id="SSF51735">
    <property type="entry name" value="NAD(P)-binding Rossmann-fold domains"/>
    <property type="match status" value="1"/>
</dbReference>
<dbReference type="PRINTS" id="PR00081">
    <property type="entry name" value="GDHRDH"/>
</dbReference>
<keyword evidence="6" id="KW-1185">Reference proteome</keyword>
<proteinExistence type="inferred from homology"/>
<evidence type="ECO:0000256" key="1">
    <source>
        <dbReference type="ARBA" id="ARBA00006484"/>
    </source>
</evidence>
<comment type="caution">
    <text evidence="5">The sequence shown here is derived from an EMBL/GenBank/DDBJ whole genome shotgun (WGS) entry which is preliminary data.</text>
</comment>
<dbReference type="PRINTS" id="PR00080">
    <property type="entry name" value="SDRFAMILY"/>
</dbReference>
<sequence length="280" mass="29917">MTAISGSAAAVTGAASGIGRALALEMAARGCDLALGDRDEAGLQQLAAEVAKVGTRKVSMHRVDVGVPAEIQAFAQAAIAAHPGLNIVINNAGVALLGAFSEVDQTQMEWLFNINFWGVVHGTRAFLPHLSTRHEAHIVNLSSIFGIVAPPGQTAYCAAKFAVRGFSESLRHELAMTNSKVKLSVVHPGGVLTNIVRNSRTGSGITDNARHAESIDRFDAVAKTTPPAAAQRIIRGIENDEPRILIGNDARFMDLLQRFRPATYWKVLAKRIGKRDAQKK</sequence>
<dbReference type="Pfam" id="PF00106">
    <property type="entry name" value="adh_short"/>
    <property type="match status" value="1"/>
</dbReference>
<organism evidence="5 6">
    <name type="scientific">Bradyrhizobium archetypum</name>
    <dbReference type="NCBI Taxonomy" id="2721160"/>
    <lineage>
        <taxon>Bacteria</taxon>
        <taxon>Pseudomonadati</taxon>
        <taxon>Pseudomonadota</taxon>
        <taxon>Alphaproteobacteria</taxon>
        <taxon>Hyphomicrobiales</taxon>
        <taxon>Nitrobacteraceae</taxon>
        <taxon>Bradyrhizobium</taxon>
    </lineage>
</organism>
<dbReference type="PANTHER" id="PTHR43391:SF82">
    <property type="entry name" value="OXIDOREDUCTASE SADH-RELATED"/>
    <property type="match status" value="1"/>
</dbReference>
<dbReference type="PROSITE" id="PS00061">
    <property type="entry name" value="ADH_SHORT"/>
    <property type="match status" value="1"/>
</dbReference>
<evidence type="ECO:0000313" key="5">
    <source>
        <dbReference type="EMBL" id="NOJ47045.1"/>
    </source>
</evidence>
<dbReference type="InterPro" id="IPR057326">
    <property type="entry name" value="KR_dom"/>
</dbReference>
<dbReference type="SMART" id="SM00822">
    <property type="entry name" value="PKS_KR"/>
    <property type="match status" value="1"/>
</dbReference>
<reference evidence="5 6" key="1">
    <citation type="submission" date="2020-03" db="EMBL/GenBank/DDBJ databases">
        <title>Bradyrhizobium diversity isolated from nodules of Muelleranthus trifoliolatus.</title>
        <authorList>
            <person name="Klepa M."/>
            <person name="Helene L."/>
            <person name="Hungria M."/>
        </authorList>
    </citation>
    <scope>NUCLEOTIDE SEQUENCE [LARGE SCALE GENOMIC DNA]</scope>
    <source>
        <strain evidence="5 6">WSM 1744</strain>
    </source>
</reference>
<evidence type="ECO:0000256" key="2">
    <source>
        <dbReference type="ARBA" id="ARBA00023002"/>
    </source>
</evidence>
<dbReference type="EMBL" id="JAAVLW010000003">
    <property type="protein sequence ID" value="NOJ47045.1"/>
    <property type="molecule type" value="Genomic_DNA"/>
</dbReference>
<protein>
    <submittedName>
        <fullName evidence="5">SDR family NAD(P)-dependent oxidoreductase</fullName>
    </submittedName>
</protein>
<dbReference type="AlphaFoldDB" id="A0A7Y4H3P7"/>
<comment type="similarity">
    <text evidence="1 3">Belongs to the short-chain dehydrogenases/reductases (SDR) family.</text>
</comment>
<dbReference type="Proteomes" id="UP000528734">
    <property type="component" value="Unassembled WGS sequence"/>
</dbReference>
<dbReference type="InterPro" id="IPR036291">
    <property type="entry name" value="NAD(P)-bd_dom_sf"/>
</dbReference>
<evidence type="ECO:0000259" key="4">
    <source>
        <dbReference type="SMART" id="SM00822"/>
    </source>
</evidence>
<name>A0A7Y4H3P7_9BRAD</name>
<dbReference type="Gene3D" id="3.40.50.720">
    <property type="entry name" value="NAD(P)-binding Rossmann-like Domain"/>
    <property type="match status" value="1"/>
</dbReference>
<evidence type="ECO:0000313" key="6">
    <source>
        <dbReference type="Proteomes" id="UP000528734"/>
    </source>
</evidence>